<name>A0A0V0IA73_SOLCH</name>
<evidence type="ECO:0000256" key="1">
    <source>
        <dbReference type="ARBA" id="ARBA00004123"/>
    </source>
</evidence>
<evidence type="ECO:0000256" key="5">
    <source>
        <dbReference type="ARBA" id="ARBA00023242"/>
    </source>
</evidence>
<evidence type="ECO:0000256" key="2">
    <source>
        <dbReference type="ARBA" id="ARBA00009870"/>
    </source>
</evidence>
<sequence length="218" mass="24186">MVEDAVLLEAAQDSATVEIATDVEDIVADDVNQSFADNVIGTEQPNTDASYDETNMHLLDDPIGAGDYPCKQEDFSYNMMGTDLTDGNLGDLNDLDYSAAGNDTGFLNFDDDDDEEAEAADDYVPAADVTRITENIGWSSRTRAVSKYLQTLFIKESERGRTSLSMDSLLVGKTRKEASRMFFETLVLKTRDYLHVEQVIPFDDVTIKPGMKLMKSDF</sequence>
<keyword evidence="4" id="KW-0159">Chromosome partition</keyword>
<evidence type="ECO:0000256" key="3">
    <source>
        <dbReference type="ARBA" id="ARBA00022776"/>
    </source>
</evidence>
<evidence type="ECO:0000256" key="4">
    <source>
        <dbReference type="ARBA" id="ARBA00022829"/>
    </source>
</evidence>
<dbReference type="GO" id="GO:0007059">
    <property type="term" value="P:chromosome segregation"/>
    <property type="evidence" value="ECO:0007669"/>
    <property type="project" value="UniProtKB-KW"/>
</dbReference>
<comment type="subcellular location">
    <subcellularLocation>
        <location evidence="1">Nucleus</location>
    </subcellularLocation>
</comment>
<keyword evidence="3" id="KW-0498">Mitosis</keyword>
<comment type="subunit">
    <text evidence="6">Component of the cohesin complex.</text>
</comment>
<accession>A0A0V0IA73</accession>
<comment type="similarity">
    <text evidence="2">Belongs to the rad21 family.</text>
</comment>
<protein>
    <submittedName>
        <fullName evidence="8">Putative ovule protein</fullName>
    </submittedName>
</protein>
<proteinExistence type="inferred from homology"/>
<dbReference type="InterPro" id="IPR006909">
    <property type="entry name" value="Rad21/Rec8_C_eu"/>
</dbReference>
<dbReference type="GO" id="GO:0008278">
    <property type="term" value="C:cohesin complex"/>
    <property type="evidence" value="ECO:0007669"/>
    <property type="project" value="InterPro"/>
</dbReference>
<keyword evidence="3" id="KW-0132">Cell division</keyword>
<dbReference type="GO" id="GO:0007062">
    <property type="term" value="P:sister chromatid cohesion"/>
    <property type="evidence" value="ECO:0007669"/>
    <property type="project" value="InterPro"/>
</dbReference>
<keyword evidence="3" id="KW-0131">Cell cycle</keyword>
<feature type="domain" description="Rad21/Rec8-like protein C-terminal eukaryotic" evidence="7">
    <location>
        <begin position="161"/>
        <end position="212"/>
    </location>
</feature>
<dbReference type="PANTHER" id="PTHR12585">
    <property type="entry name" value="SCC1 / RAD21 FAMILY MEMBER"/>
    <property type="match status" value="1"/>
</dbReference>
<dbReference type="InterPro" id="IPR039781">
    <property type="entry name" value="Rad21/Rec8-like"/>
</dbReference>
<dbReference type="PANTHER" id="PTHR12585:SF69">
    <property type="entry name" value="FI11703P"/>
    <property type="match status" value="1"/>
</dbReference>
<dbReference type="AlphaFoldDB" id="A0A0V0IA73"/>
<evidence type="ECO:0000259" key="7">
    <source>
        <dbReference type="Pfam" id="PF04824"/>
    </source>
</evidence>
<dbReference type="GO" id="GO:1990414">
    <property type="term" value="P:replication-born double-strand break repair via sister chromatid exchange"/>
    <property type="evidence" value="ECO:0007669"/>
    <property type="project" value="TreeGrafter"/>
</dbReference>
<dbReference type="Gene3D" id="1.10.10.580">
    <property type="entry name" value="Structural maintenance of chromosome 1. Chain E"/>
    <property type="match status" value="1"/>
</dbReference>
<organism evidence="8">
    <name type="scientific">Solanum chacoense</name>
    <name type="common">Chaco potato</name>
    <dbReference type="NCBI Taxonomy" id="4108"/>
    <lineage>
        <taxon>Eukaryota</taxon>
        <taxon>Viridiplantae</taxon>
        <taxon>Streptophyta</taxon>
        <taxon>Embryophyta</taxon>
        <taxon>Tracheophyta</taxon>
        <taxon>Spermatophyta</taxon>
        <taxon>Magnoliopsida</taxon>
        <taxon>eudicotyledons</taxon>
        <taxon>Gunneridae</taxon>
        <taxon>Pentapetalae</taxon>
        <taxon>asterids</taxon>
        <taxon>lamiids</taxon>
        <taxon>Solanales</taxon>
        <taxon>Solanaceae</taxon>
        <taxon>Solanoideae</taxon>
        <taxon>Solaneae</taxon>
        <taxon>Solanum</taxon>
    </lineage>
</organism>
<dbReference type="FunFam" id="1.10.10.580:FF:000002">
    <property type="entry name" value="Sister chromatid cohesion 1 protein 4"/>
    <property type="match status" value="1"/>
</dbReference>
<dbReference type="EMBL" id="GEDG01009400">
    <property type="protein sequence ID" value="JAP29146.1"/>
    <property type="molecule type" value="Transcribed_RNA"/>
</dbReference>
<dbReference type="GO" id="GO:0005634">
    <property type="term" value="C:nucleus"/>
    <property type="evidence" value="ECO:0007669"/>
    <property type="project" value="UniProtKB-SubCell"/>
</dbReference>
<evidence type="ECO:0000256" key="6">
    <source>
        <dbReference type="ARBA" id="ARBA00064543"/>
    </source>
</evidence>
<dbReference type="InterPro" id="IPR023093">
    <property type="entry name" value="ScpA-like_C"/>
</dbReference>
<dbReference type="SUPFAM" id="SSF46785">
    <property type="entry name" value="Winged helix' DNA-binding domain"/>
    <property type="match status" value="1"/>
</dbReference>
<keyword evidence="5" id="KW-0539">Nucleus</keyword>
<dbReference type="Pfam" id="PF04824">
    <property type="entry name" value="Rad21_Rec8"/>
    <property type="match status" value="1"/>
</dbReference>
<dbReference type="InterPro" id="IPR036390">
    <property type="entry name" value="WH_DNA-bd_sf"/>
</dbReference>
<evidence type="ECO:0000313" key="8">
    <source>
        <dbReference type="EMBL" id="JAP29146.1"/>
    </source>
</evidence>
<reference evidence="8" key="1">
    <citation type="submission" date="2015-12" db="EMBL/GenBank/DDBJ databases">
        <title>Gene expression during late stages of embryo sac development: a critical building block for successful pollen-pistil interactions.</title>
        <authorList>
            <person name="Liu Y."/>
            <person name="Joly V."/>
            <person name="Sabar M."/>
            <person name="Matton D.P."/>
        </authorList>
    </citation>
    <scope>NUCLEOTIDE SEQUENCE</scope>
</reference>
<dbReference type="GO" id="GO:0003682">
    <property type="term" value="F:chromatin binding"/>
    <property type="evidence" value="ECO:0007669"/>
    <property type="project" value="TreeGrafter"/>
</dbReference>